<dbReference type="InterPro" id="IPR050172">
    <property type="entry name" value="SsuD_RutA_monooxygenase"/>
</dbReference>
<sequence>MSGSIPELRKNARRAEQIGFDVVVTPDHLGMAAPLPSLVAMAEAAPTLRVSTHVLNTSFYRPALLARDLAAVDSATDGRLIIGLGAGYSGAEIRAAGLPFPAVGARIDHLVEHVDEIRRCLSDPGYVPAPVQTPPPILIGGSGDRLLTAAAQHADIVDISYVGGRDQLAERAGFVREQAGARAKDVELAYTFVQIGLDDPDDLSVLRAVAPHLPDEELYATPTHLVGPIDAAADQVRSLHEELGFSYFTFLVQPTVNWHSLEKLLAALR</sequence>
<protein>
    <submittedName>
        <fullName evidence="6">F420-dependent oxidoreductase</fullName>
    </submittedName>
</protein>
<dbReference type="SUPFAM" id="SSF51679">
    <property type="entry name" value="Bacterial luciferase-like"/>
    <property type="match status" value="1"/>
</dbReference>
<evidence type="ECO:0000256" key="3">
    <source>
        <dbReference type="ARBA" id="ARBA00023002"/>
    </source>
</evidence>
<keyword evidence="3" id="KW-0560">Oxidoreductase</keyword>
<dbReference type="NCBIfam" id="TIGR03621">
    <property type="entry name" value="F420_MSMEG_2516"/>
    <property type="match status" value="1"/>
</dbReference>
<evidence type="ECO:0000259" key="5">
    <source>
        <dbReference type="Pfam" id="PF00296"/>
    </source>
</evidence>
<dbReference type="GO" id="GO:0046306">
    <property type="term" value="P:alkanesulfonate catabolic process"/>
    <property type="evidence" value="ECO:0007669"/>
    <property type="project" value="TreeGrafter"/>
</dbReference>
<keyword evidence="1" id="KW-0285">Flavoprotein</keyword>
<accession>A0AAE4AWM7</accession>
<keyword evidence="7" id="KW-1185">Reference proteome</keyword>
<dbReference type="Proteomes" id="UP001240236">
    <property type="component" value="Unassembled WGS sequence"/>
</dbReference>
<keyword evidence="4" id="KW-0503">Monooxygenase</keyword>
<evidence type="ECO:0000256" key="4">
    <source>
        <dbReference type="ARBA" id="ARBA00023033"/>
    </source>
</evidence>
<dbReference type="AlphaFoldDB" id="A0AAE4AWM7"/>
<dbReference type="Gene3D" id="3.20.20.30">
    <property type="entry name" value="Luciferase-like domain"/>
    <property type="match status" value="1"/>
</dbReference>
<dbReference type="InterPro" id="IPR019923">
    <property type="entry name" value="Lucif-like_OxRdtase_MSMEG_2516"/>
</dbReference>
<evidence type="ECO:0000256" key="1">
    <source>
        <dbReference type="ARBA" id="ARBA00022630"/>
    </source>
</evidence>
<dbReference type="Pfam" id="PF00296">
    <property type="entry name" value="Bac_luciferase"/>
    <property type="match status" value="1"/>
</dbReference>
<name>A0AAE4AWM7_9ACTN</name>
<dbReference type="PANTHER" id="PTHR42847">
    <property type="entry name" value="ALKANESULFONATE MONOOXYGENASE"/>
    <property type="match status" value="1"/>
</dbReference>
<dbReference type="PANTHER" id="PTHR42847:SF4">
    <property type="entry name" value="ALKANESULFONATE MONOOXYGENASE-RELATED"/>
    <property type="match status" value="1"/>
</dbReference>
<feature type="domain" description="Luciferase-like" evidence="5">
    <location>
        <begin position="4"/>
        <end position="200"/>
    </location>
</feature>
<evidence type="ECO:0000256" key="2">
    <source>
        <dbReference type="ARBA" id="ARBA00022643"/>
    </source>
</evidence>
<dbReference type="InterPro" id="IPR011251">
    <property type="entry name" value="Luciferase-like_dom"/>
</dbReference>
<dbReference type="GO" id="GO:0008726">
    <property type="term" value="F:alkanesulfonate monooxygenase activity"/>
    <property type="evidence" value="ECO:0007669"/>
    <property type="project" value="TreeGrafter"/>
</dbReference>
<reference evidence="6 7" key="1">
    <citation type="submission" date="2023-07" db="EMBL/GenBank/DDBJ databases">
        <title>Sequencing the genomes of 1000 actinobacteria strains.</title>
        <authorList>
            <person name="Klenk H.-P."/>
        </authorList>
    </citation>
    <scope>NUCLEOTIDE SEQUENCE [LARGE SCALE GENOMIC DNA]</scope>
    <source>
        <strain evidence="6 7">DSM 44709</strain>
    </source>
</reference>
<organism evidence="6 7">
    <name type="scientific">Catenuloplanes indicus</name>
    <dbReference type="NCBI Taxonomy" id="137267"/>
    <lineage>
        <taxon>Bacteria</taxon>
        <taxon>Bacillati</taxon>
        <taxon>Actinomycetota</taxon>
        <taxon>Actinomycetes</taxon>
        <taxon>Micromonosporales</taxon>
        <taxon>Micromonosporaceae</taxon>
        <taxon>Catenuloplanes</taxon>
    </lineage>
</organism>
<keyword evidence="2" id="KW-0288">FMN</keyword>
<proteinExistence type="predicted"/>
<gene>
    <name evidence="6" type="ORF">J2S42_001878</name>
</gene>
<comment type="caution">
    <text evidence="6">The sequence shown here is derived from an EMBL/GenBank/DDBJ whole genome shotgun (WGS) entry which is preliminary data.</text>
</comment>
<evidence type="ECO:0000313" key="6">
    <source>
        <dbReference type="EMBL" id="MDQ0365209.1"/>
    </source>
</evidence>
<dbReference type="InterPro" id="IPR036661">
    <property type="entry name" value="Luciferase-like_sf"/>
</dbReference>
<dbReference type="EMBL" id="JAUSUZ010000001">
    <property type="protein sequence ID" value="MDQ0365209.1"/>
    <property type="molecule type" value="Genomic_DNA"/>
</dbReference>
<evidence type="ECO:0000313" key="7">
    <source>
        <dbReference type="Proteomes" id="UP001240236"/>
    </source>
</evidence>